<comment type="caution">
    <text evidence="1">The sequence shown here is derived from an EMBL/GenBank/DDBJ whole genome shotgun (WGS) entry which is preliminary data.</text>
</comment>
<dbReference type="AlphaFoldDB" id="K1W2A8"/>
<accession>K1W2A8</accession>
<organism evidence="1 2">
    <name type="scientific">Trichosporon asahii var. asahii (strain CBS 8904)</name>
    <name type="common">Yeast</name>
    <dbReference type="NCBI Taxonomy" id="1220162"/>
    <lineage>
        <taxon>Eukaryota</taxon>
        <taxon>Fungi</taxon>
        <taxon>Dikarya</taxon>
        <taxon>Basidiomycota</taxon>
        <taxon>Agaricomycotina</taxon>
        <taxon>Tremellomycetes</taxon>
        <taxon>Trichosporonales</taxon>
        <taxon>Trichosporonaceae</taxon>
        <taxon>Trichosporon</taxon>
    </lineage>
</organism>
<evidence type="ECO:0008006" key="3">
    <source>
        <dbReference type="Google" id="ProtNLM"/>
    </source>
</evidence>
<dbReference type="InParanoid" id="K1W2A8"/>
<evidence type="ECO:0000313" key="1">
    <source>
        <dbReference type="EMBL" id="EKD03058.1"/>
    </source>
</evidence>
<name>K1W2A8_TRIAC</name>
<protein>
    <recommendedName>
        <fullName evidence="3">F-box domain-containing protein</fullName>
    </recommendedName>
</protein>
<proteinExistence type="predicted"/>
<dbReference type="HOGENOM" id="CLU_861033_0_0_1"/>
<sequence length="304" mass="34602">MVATLDYDAFPHIFTTVVEYCDRKTLNGLRLLSAATKRDVDRRDCRHLRSICPRNSNEKPIWALDRNSGSPFLAKCNEELRTNRVVTKDQAFAVKNARSLTICVGHLDEMCLETNTGQKGETGTDAKARHLLQYMRPDCRLSLIHMFFDPDRDPPTVSPLSRTISLPAIYELTIEYTDYFPECACSPETQLEHTSPRLKLVEIEHRDRLCPLAVTAFTPTVEELTLVVTNYRCVSAYIEDIKHLRLHPNLSVTVRYYDTTAIIDKDSLHRKLESVQAHQAVWSEALGVPVEVEARRAPSTGMWG</sequence>
<gene>
    <name evidence="1" type="ORF">A1Q2_02660</name>
</gene>
<dbReference type="Proteomes" id="UP000006757">
    <property type="component" value="Unassembled WGS sequence"/>
</dbReference>
<reference evidence="1 2" key="1">
    <citation type="journal article" date="2012" name="Eukaryot. Cell">
        <title>Genome sequence of the Trichosporon asahii environmental strain CBS 8904.</title>
        <authorList>
            <person name="Yang R.Y."/>
            <person name="Li H.T."/>
            <person name="Zhu H."/>
            <person name="Zhou G.P."/>
            <person name="Wang M."/>
            <person name="Wang L."/>
        </authorList>
    </citation>
    <scope>NUCLEOTIDE SEQUENCE [LARGE SCALE GENOMIC DNA]</scope>
    <source>
        <strain evidence="1 2">CBS 8904</strain>
    </source>
</reference>
<dbReference type="EMBL" id="AMBO01000269">
    <property type="protein sequence ID" value="EKD03058.1"/>
    <property type="molecule type" value="Genomic_DNA"/>
</dbReference>
<keyword evidence="2" id="KW-1185">Reference proteome</keyword>
<evidence type="ECO:0000313" key="2">
    <source>
        <dbReference type="Proteomes" id="UP000006757"/>
    </source>
</evidence>